<accession>A0A077NEU8</accession>
<dbReference type="AlphaFoldDB" id="A0A077NEU8"/>
<dbReference type="HOGENOM" id="CLU_2526703_0_0_6"/>
<keyword evidence="1" id="KW-0472">Membrane</keyword>
<proteinExistence type="predicted"/>
<keyword evidence="1" id="KW-0812">Transmembrane</keyword>
<dbReference type="EMBL" id="CBSW010000121">
    <property type="protein sequence ID" value="CDG96375.1"/>
    <property type="molecule type" value="Genomic_DNA"/>
</dbReference>
<evidence type="ECO:0000313" key="3">
    <source>
        <dbReference type="Proteomes" id="UP000028511"/>
    </source>
</evidence>
<evidence type="ECO:0000256" key="1">
    <source>
        <dbReference type="SAM" id="Phobius"/>
    </source>
</evidence>
<organism evidence="2 3">
    <name type="scientific">Xenorhabdus bovienii str. puntauvense</name>
    <dbReference type="NCBI Taxonomy" id="1398201"/>
    <lineage>
        <taxon>Bacteria</taxon>
        <taxon>Pseudomonadati</taxon>
        <taxon>Pseudomonadota</taxon>
        <taxon>Gammaproteobacteria</taxon>
        <taxon>Enterobacterales</taxon>
        <taxon>Morganellaceae</taxon>
        <taxon>Xenorhabdus</taxon>
    </lineage>
</organism>
<sequence>MVEFSRNKKIKLMRSPNPTPTYLEVFILLTFTTVIFICNFLLLIPIQTINNVTPIKTKYSNNNNQYITNRFYNSSINNGISTAL</sequence>
<evidence type="ECO:0000313" key="2">
    <source>
        <dbReference type="EMBL" id="CDG96375.1"/>
    </source>
</evidence>
<protein>
    <submittedName>
        <fullName evidence="2">Uncharacterized protein</fullName>
    </submittedName>
</protein>
<feature type="transmembrane region" description="Helical" evidence="1">
    <location>
        <begin position="21"/>
        <end position="44"/>
    </location>
</feature>
<reference evidence="2" key="1">
    <citation type="submission" date="2013-07" db="EMBL/GenBank/DDBJ databases">
        <title>Sub-species coevolution in mutualistic symbiosis.</title>
        <authorList>
            <person name="Murfin K."/>
            <person name="Klassen J."/>
            <person name="Lee M."/>
            <person name="Forst S."/>
            <person name="Stock P."/>
            <person name="Goodrich-Blair H."/>
        </authorList>
    </citation>
    <scope>NUCLEOTIDE SEQUENCE [LARGE SCALE GENOMIC DNA]</scope>
    <source>
        <strain evidence="2">Puntauvense</strain>
    </source>
</reference>
<keyword evidence="1" id="KW-1133">Transmembrane helix</keyword>
<comment type="caution">
    <text evidence="2">The sequence shown here is derived from an EMBL/GenBank/DDBJ whole genome shotgun (WGS) entry which is preliminary data.</text>
</comment>
<dbReference type="Proteomes" id="UP000028511">
    <property type="component" value="Unassembled WGS sequence"/>
</dbReference>
<name>A0A077NEU8_XENBV</name>
<gene>
    <name evidence="2" type="ORF">XBP1_2070031</name>
</gene>